<dbReference type="GeneID" id="30026101"/>
<sequence>MAGLDGAEPAPSTHHVKSAPITVREWRGNVVGGRKNTSTAWSVYKTWLRVHSTAAKPRFDAR</sequence>
<evidence type="ECO:0000256" key="1">
    <source>
        <dbReference type="SAM" id="MobiDB-lite"/>
    </source>
</evidence>
<dbReference type="EMBL" id="AZHB01000076">
    <property type="protein sequence ID" value="OAA40558.1"/>
    <property type="molecule type" value="Genomic_DNA"/>
</dbReference>
<gene>
    <name evidence="2" type="ORF">ISF_09809</name>
</gene>
<feature type="region of interest" description="Disordered" evidence="1">
    <location>
        <begin position="1"/>
        <end position="20"/>
    </location>
</feature>
<proteinExistence type="predicted"/>
<accession>A0A162J7M7</accession>
<dbReference type="RefSeq" id="XP_018699407.1">
    <property type="nucleotide sequence ID" value="XM_018853410.1"/>
</dbReference>
<dbReference type="Proteomes" id="UP000076744">
    <property type="component" value="Unassembled WGS sequence"/>
</dbReference>
<organism evidence="2 3">
    <name type="scientific">Cordyceps fumosorosea (strain ARSEF 2679)</name>
    <name type="common">Isaria fumosorosea</name>
    <dbReference type="NCBI Taxonomy" id="1081104"/>
    <lineage>
        <taxon>Eukaryota</taxon>
        <taxon>Fungi</taxon>
        <taxon>Dikarya</taxon>
        <taxon>Ascomycota</taxon>
        <taxon>Pezizomycotina</taxon>
        <taxon>Sordariomycetes</taxon>
        <taxon>Hypocreomycetidae</taxon>
        <taxon>Hypocreales</taxon>
        <taxon>Cordycipitaceae</taxon>
        <taxon>Cordyceps</taxon>
    </lineage>
</organism>
<comment type="caution">
    <text evidence="2">The sequence shown here is derived from an EMBL/GenBank/DDBJ whole genome shotgun (WGS) entry which is preliminary data.</text>
</comment>
<protein>
    <submittedName>
        <fullName evidence="2">Uncharacterized protein</fullName>
    </submittedName>
</protein>
<keyword evidence="3" id="KW-1185">Reference proteome</keyword>
<evidence type="ECO:0000313" key="2">
    <source>
        <dbReference type="EMBL" id="OAA40558.1"/>
    </source>
</evidence>
<name>A0A162J7M7_CORFA</name>
<dbReference type="AlphaFoldDB" id="A0A162J7M7"/>
<reference evidence="2 3" key="1">
    <citation type="journal article" date="2016" name="Genome Biol. Evol.">
        <title>Divergent and convergent evolution of fungal pathogenicity.</title>
        <authorList>
            <person name="Shang Y."/>
            <person name="Xiao G."/>
            <person name="Zheng P."/>
            <person name="Cen K."/>
            <person name="Zhan S."/>
            <person name="Wang C."/>
        </authorList>
    </citation>
    <scope>NUCLEOTIDE SEQUENCE [LARGE SCALE GENOMIC DNA]</scope>
    <source>
        <strain evidence="2 3">ARSEF 2679</strain>
    </source>
</reference>
<evidence type="ECO:0000313" key="3">
    <source>
        <dbReference type="Proteomes" id="UP000076744"/>
    </source>
</evidence>